<feature type="compositionally biased region" description="Low complexity" evidence="1">
    <location>
        <begin position="30"/>
        <end position="41"/>
    </location>
</feature>
<keyword evidence="3" id="KW-1185">Reference proteome</keyword>
<feature type="region of interest" description="Disordered" evidence="1">
    <location>
        <begin position="457"/>
        <end position="522"/>
    </location>
</feature>
<feature type="region of interest" description="Disordered" evidence="1">
    <location>
        <begin position="223"/>
        <end position="440"/>
    </location>
</feature>
<dbReference type="GeneID" id="54297614"/>
<feature type="region of interest" description="Disordered" evidence="1">
    <location>
        <begin position="1"/>
        <end position="43"/>
    </location>
</feature>
<dbReference type="Proteomes" id="UP000799438">
    <property type="component" value="Unassembled WGS sequence"/>
</dbReference>
<evidence type="ECO:0000256" key="1">
    <source>
        <dbReference type="SAM" id="MobiDB-lite"/>
    </source>
</evidence>
<dbReference type="EMBL" id="ML995480">
    <property type="protein sequence ID" value="KAF2144215.1"/>
    <property type="molecule type" value="Genomic_DNA"/>
</dbReference>
<dbReference type="RefSeq" id="XP_033399927.1">
    <property type="nucleotide sequence ID" value="XM_033540118.1"/>
</dbReference>
<evidence type="ECO:0000313" key="3">
    <source>
        <dbReference type="Proteomes" id="UP000799438"/>
    </source>
</evidence>
<sequence>MDLLPRSGSSLGGHPMTERSYSHKSDGRQSSAAASVHSATSGRANSMGADSIFAVGTPASEVPRLAPGLFILGSVPAIIRCWLNTNFKHDSLLYAAVCTGSYTSCLDIALINRLGFAPHITRDEDGTRKIKLELYLPEAVPYPASSRSSSPAPQLPSLTVDFTVVETVADTSGSKPIQVFLGSDMLRAHNADVLFSSNTLTLFDDERSKLSIPLVRPEEERTFKSLQVTSAPLASMAKPQSRDPSTNSFDRSEHADKSASQSTEAIPGLKAASPTRTASDSDRNVTVPSSDDGTVSTNDRTRPSLSYIGRSNTDQRDAGAASTDTEPNSARPGAIWSNWRRNGTDADKPDAAAVAGTRPDAPPPTDWASLGRAGNAANSTGSGGGAPRREGIKVLRPIRTASRVASGTGTGHQQQQPQPPASAGLQGQGQWPGQGQGQSRFFDEGRRRVTSVSGASFFNREVTDPLLKRSGSGEGAGGKSGAAGGGGKEVSGKDAAGGKPRASNPVGGASAFAWLNNAGGAR</sequence>
<gene>
    <name evidence="2" type="ORF">K452DRAFT_285463</name>
</gene>
<name>A0A6A6BLN1_9PEZI</name>
<organism evidence="2 3">
    <name type="scientific">Aplosporella prunicola CBS 121167</name>
    <dbReference type="NCBI Taxonomy" id="1176127"/>
    <lineage>
        <taxon>Eukaryota</taxon>
        <taxon>Fungi</taxon>
        <taxon>Dikarya</taxon>
        <taxon>Ascomycota</taxon>
        <taxon>Pezizomycotina</taxon>
        <taxon>Dothideomycetes</taxon>
        <taxon>Dothideomycetes incertae sedis</taxon>
        <taxon>Botryosphaeriales</taxon>
        <taxon>Aplosporellaceae</taxon>
        <taxon>Aplosporella</taxon>
    </lineage>
</organism>
<proteinExistence type="predicted"/>
<feature type="compositionally biased region" description="Gly residues" evidence="1">
    <location>
        <begin position="426"/>
        <end position="436"/>
    </location>
</feature>
<accession>A0A6A6BLN1</accession>
<reference evidence="2" key="1">
    <citation type="journal article" date="2020" name="Stud. Mycol.">
        <title>101 Dothideomycetes genomes: a test case for predicting lifestyles and emergence of pathogens.</title>
        <authorList>
            <person name="Haridas S."/>
            <person name="Albert R."/>
            <person name="Binder M."/>
            <person name="Bloem J."/>
            <person name="Labutti K."/>
            <person name="Salamov A."/>
            <person name="Andreopoulos B."/>
            <person name="Baker S."/>
            <person name="Barry K."/>
            <person name="Bills G."/>
            <person name="Bluhm B."/>
            <person name="Cannon C."/>
            <person name="Castanera R."/>
            <person name="Culley D."/>
            <person name="Daum C."/>
            <person name="Ezra D."/>
            <person name="Gonzalez J."/>
            <person name="Henrissat B."/>
            <person name="Kuo A."/>
            <person name="Liang C."/>
            <person name="Lipzen A."/>
            <person name="Lutzoni F."/>
            <person name="Magnuson J."/>
            <person name="Mondo S."/>
            <person name="Nolan M."/>
            <person name="Ohm R."/>
            <person name="Pangilinan J."/>
            <person name="Park H.-J."/>
            <person name="Ramirez L."/>
            <person name="Alfaro M."/>
            <person name="Sun H."/>
            <person name="Tritt A."/>
            <person name="Yoshinaga Y."/>
            <person name="Zwiers L.-H."/>
            <person name="Turgeon B."/>
            <person name="Goodwin S."/>
            <person name="Spatafora J."/>
            <person name="Crous P."/>
            <person name="Grigoriev I."/>
        </authorList>
    </citation>
    <scope>NUCLEOTIDE SEQUENCE</scope>
    <source>
        <strain evidence="2">CBS 121167</strain>
    </source>
</reference>
<evidence type="ECO:0000313" key="2">
    <source>
        <dbReference type="EMBL" id="KAF2144215.1"/>
    </source>
</evidence>
<feature type="compositionally biased region" description="Low complexity" evidence="1">
    <location>
        <begin position="371"/>
        <end position="380"/>
    </location>
</feature>
<feature type="compositionally biased region" description="Gly residues" evidence="1">
    <location>
        <begin position="472"/>
        <end position="489"/>
    </location>
</feature>
<feature type="compositionally biased region" description="Basic and acidic residues" evidence="1">
    <location>
        <begin position="16"/>
        <end position="27"/>
    </location>
</feature>
<feature type="compositionally biased region" description="Polar residues" evidence="1">
    <location>
        <begin position="274"/>
        <end position="298"/>
    </location>
</feature>
<evidence type="ECO:0008006" key="4">
    <source>
        <dbReference type="Google" id="ProtNLM"/>
    </source>
</evidence>
<protein>
    <recommendedName>
        <fullName evidence="4">Ubiquitin carboxyl-terminal hydrolase 19</fullName>
    </recommendedName>
</protein>
<dbReference type="AlphaFoldDB" id="A0A6A6BLN1"/>
<dbReference type="OrthoDB" id="5369841at2759"/>
<feature type="compositionally biased region" description="Low complexity" evidence="1">
    <location>
        <begin position="405"/>
        <end position="425"/>
    </location>
</feature>